<accession>A0A9W8NJZ8</accession>
<name>A0A9W8NJZ8_9PEZI</name>
<proteinExistence type="predicted"/>
<evidence type="ECO:0000313" key="2">
    <source>
        <dbReference type="Proteomes" id="UP001148614"/>
    </source>
</evidence>
<dbReference type="EMBL" id="JANPWZ010000291">
    <property type="protein sequence ID" value="KAJ3577902.1"/>
    <property type="molecule type" value="Genomic_DNA"/>
</dbReference>
<keyword evidence="2" id="KW-1185">Reference proteome</keyword>
<evidence type="ECO:0000313" key="1">
    <source>
        <dbReference type="EMBL" id="KAJ3577902.1"/>
    </source>
</evidence>
<dbReference type="AlphaFoldDB" id="A0A9W8NJZ8"/>
<protein>
    <submittedName>
        <fullName evidence="1">Uncharacterized protein</fullName>
    </submittedName>
</protein>
<sequence length="315" mass="34810">MSPPYTKPTPEEITALQRKYSGLDEDLYYVEGHTIQMQYDAYKAAGDVAAEASSVYKSTAKPLRQEKPYAPGVRPTGPVQGGMYYPDGRRILAPLAGDIATTADYHADRRDSFNNRHEDLLEAKGVYKTHLAVIMSYALVLYRTRTLYALLNHAAQSPRLGKRSVSGTKTADGVCIVFIATNLASVKRLGLQYYMDDFAESAQIPSAQPSPNALVVWAAIFSVMDLPPEFGLCFATVEIDEDVHVLQVHRDTRVGDTLCCLDQCYLPVVIRGLFPSKVVGEACVGRKPDGQWYSGDEYLASRDEETMEASTFELS</sequence>
<comment type="caution">
    <text evidence="1">The sequence shown here is derived from an EMBL/GenBank/DDBJ whole genome shotgun (WGS) entry which is preliminary data.</text>
</comment>
<reference evidence="1" key="1">
    <citation type="submission" date="2022-07" db="EMBL/GenBank/DDBJ databases">
        <title>Genome Sequence of Xylaria arbuscula.</title>
        <authorList>
            <person name="Buettner E."/>
        </authorList>
    </citation>
    <scope>NUCLEOTIDE SEQUENCE</scope>
    <source>
        <strain evidence="1">VT107</strain>
    </source>
</reference>
<gene>
    <name evidence="1" type="ORF">NPX13_g2662</name>
</gene>
<organism evidence="1 2">
    <name type="scientific">Xylaria arbuscula</name>
    <dbReference type="NCBI Taxonomy" id="114810"/>
    <lineage>
        <taxon>Eukaryota</taxon>
        <taxon>Fungi</taxon>
        <taxon>Dikarya</taxon>
        <taxon>Ascomycota</taxon>
        <taxon>Pezizomycotina</taxon>
        <taxon>Sordariomycetes</taxon>
        <taxon>Xylariomycetidae</taxon>
        <taxon>Xylariales</taxon>
        <taxon>Xylariaceae</taxon>
        <taxon>Xylaria</taxon>
    </lineage>
</organism>
<dbReference type="Proteomes" id="UP001148614">
    <property type="component" value="Unassembled WGS sequence"/>
</dbReference>
<dbReference type="VEuPathDB" id="FungiDB:F4678DRAFT_465820"/>